<dbReference type="AlphaFoldDB" id="A0AAN9A7J4"/>
<name>A0AAN9A7J4_HALRR</name>
<evidence type="ECO:0000256" key="3">
    <source>
        <dbReference type="PROSITE-ProRule" id="PRU00023"/>
    </source>
</evidence>
<protein>
    <submittedName>
        <fullName evidence="5">Uncharacterized protein</fullName>
    </submittedName>
</protein>
<keyword evidence="2 3" id="KW-0040">ANK repeat</keyword>
<dbReference type="SUPFAM" id="SSF48403">
    <property type="entry name" value="Ankyrin repeat"/>
    <property type="match status" value="1"/>
</dbReference>
<keyword evidence="4" id="KW-0472">Membrane</keyword>
<keyword evidence="4" id="KW-1133">Transmembrane helix</keyword>
<evidence type="ECO:0000313" key="5">
    <source>
        <dbReference type="EMBL" id="KAK7077573.1"/>
    </source>
</evidence>
<dbReference type="GO" id="GO:0085020">
    <property type="term" value="P:protein K6-linked ubiquitination"/>
    <property type="evidence" value="ECO:0007669"/>
    <property type="project" value="TreeGrafter"/>
</dbReference>
<dbReference type="Pfam" id="PF12796">
    <property type="entry name" value="Ank_2"/>
    <property type="match status" value="1"/>
</dbReference>
<comment type="caution">
    <text evidence="5">The sequence shown here is derived from an EMBL/GenBank/DDBJ whole genome shotgun (WGS) entry which is preliminary data.</text>
</comment>
<evidence type="ECO:0000256" key="1">
    <source>
        <dbReference type="ARBA" id="ARBA00022737"/>
    </source>
</evidence>
<dbReference type="GO" id="GO:0031436">
    <property type="term" value="C:BRCA1-BARD1 complex"/>
    <property type="evidence" value="ECO:0007669"/>
    <property type="project" value="TreeGrafter"/>
</dbReference>
<accession>A0AAN9A7J4</accession>
<feature type="repeat" description="ANK" evidence="3">
    <location>
        <begin position="86"/>
        <end position="118"/>
    </location>
</feature>
<dbReference type="EMBL" id="JAXCGZ010008540">
    <property type="protein sequence ID" value="KAK7077573.1"/>
    <property type="molecule type" value="Genomic_DNA"/>
</dbReference>
<evidence type="ECO:0000313" key="6">
    <source>
        <dbReference type="Proteomes" id="UP001381693"/>
    </source>
</evidence>
<evidence type="ECO:0000256" key="2">
    <source>
        <dbReference type="ARBA" id="ARBA00023043"/>
    </source>
</evidence>
<gene>
    <name evidence="5" type="ORF">SK128_012480</name>
</gene>
<dbReference type="PANTHER" id="PTHR24171">
    <property type="entry name" value="ANKYRIN REPEAT DOMAIN-CONTAINING PROTEIN 39-RELATED"/>
    <property type="match status" value="1"/>
</dbReference>
<dbReference type="PROSITE" id="PS50297">
    <property type="entry name" value="ANK_REP_REGION"/>
    <property type="match status" value="2"/>
</dbReference>
<keyword evidence="6" id="KW-1185">Reference proteome</keyword>
<dbReference type="SMART" id="SM00248">
    <property type="entry name" value="ANK"/>
    <property type="match status" value="2"/>
</dbReference>
<evidence type="ECO:0000256" key="4">
    <source>
        <dbReference type="SAM" id="Phobius"/>
    </source>
</evidence>
<dbReference type="InterPro" id="IPR002110">
    <property type="entry name" value="Ankyrin_rpt"/>
</dbReference>
<feature type="transmembrane region" description="Helical" evidence="4">
    <location>
        <begin position="441"/>
        <end position="459"/>
    </location>
</feature>
<feature type="repeat" description="ANK" evidence="3">
    <location>
        <begin position="119"/>
        <end position="151"/>
    </location>
</feature>
<reference evidence="5 6" key="1">
    <citation type="submission" date="2023-11" db="EMBL/GenBank/DDBJ databases">
        <title>Halocaridina rubra genome assembly.</title>
        <authorList>
            <person name="Smith C."/>
        </authorList>
    </citation>
    <scope>NUCLEOTIDE SEQUENCE [LARGE SCALE GENOMIC DNA]</scope>
    <source>
        <strain evidence="5">EP-1</strain>
        <tissue evidence="5">Whole</tissue>
    </source>
</reference>
<dbReference type="InterPro" id="IPR036770">
    <property type="entry name" value="Ankyrin_rpt-contain_sf"/>
</dbReference>
<sequence>MMDTFFFLPKSKLGRGDIVRALLAAGADPGVQDNEGNTPLQLAPTPSIIAIFTEELLRATAQSDVGRVCQLVAAGLSINSYDNPLSRNTPLHWAASFADVDTLTCLLARGADVNAANSDGATPLHDAVARGEENVIQILLEHDANPHIQCFKGRHKGKTAFDIASRKPQLQSFMEDYAASIIEKAPEMNGSAACNGSVSPLMSRRSLDRELTTSRGISGSLESLVSMGTDSVLTGVEPGVNGVVSSRKISVESPTVRSPLQSSSSLEMSPCMEQVCERLASSHLTAPPRPLVTHSSLHLLWPQPRRITEVAGPSWIPPSHATLAIVAGVEPVHKIVDVWDIHKQWLEESGCHVSLGGVVGSHDPPDGTVPEEGSFRERKVCDIHGNGFKLKRLNGCQLSDLTFTKLTCLYNAFVWYCFSTIQIIEILDLIPLRCHSVSTSIYFIAFLLIPALEFCYLHLPTQ</sequence>
<dbReference type="GO" id="GO:0004842">
    <property type="term" value="F:ubiquitin-protein transferase activity"/>
    <property type="evidence" value="ECO:0007669"/>
    <property type="project" value="TreeGrafter"/>
</dbReference>
<dbReference type="Gene3D" id="1.25.40.20">
    <property type="entry name" value="Ankyrin repeat-containing domain"/>
    <property type="match status" value="2"/>
</dbReference>
<dbReference type="PROSITE" id="PS50088">
    <property type="entry name" value="ANK_REPEAT"/>
    <property type="match status" value="2"/>
</dbReference>
<dbReference type="GO" id="GO:0070531">
    <property type="term" value="C:BRCA1-A complex"/>
    <property type="evidence" value="ECO:0007669"/>
    <property type="project" value="TreeGrafter"/>
</dbReference>
<keyword evidence="1" id="KW-0677">Repeat</keyword>
<proteinExistence type="predicted"/>
<dbReference type="PANTHER" id="PTHR24171:SF11">
    <property type="entry name" value="26S PROTEASOME NON-ATPASE REGULATORY SUBUNIT 10"/>
    <property type="match status" value="1"/>
</dbReference>
<dbReference type="Proteomes" id="UP001381693">
    <property type="component" value="Unassembled WGS sequence"/>
</dbReference>
<keyword evidence="4" id="KW-0812">Transmembrane</keyword>
<organism evidence="5 6">
    <name type="scientific">Halocaridina rubra</name>
    <name type="common">Hawaiian red shrimp</name>
    <dbReference type="NCBI Taxonomy" id="373956"/>
    <lineage>
        <taxon>Eukaryota</taxon>
        <taxon>Metazoa</taxon>
        <taxon>Ecdysozoa</taxon>
        <taxon>Arthropoda</taxon>
        <taxon>Crustacea</taxon>
        <taxon>Multicrustacea</taxon>
        <taxon>Malacostraca</taxon>
        <taxon>Eumalacostraca</taxon>
        <taxon>Eucarida</taxon>
        <taxon>Decapoda</taxon>
        <taxon>Pleocyemata</taxon>
        <taxon>Caridea</taxon>
        <taxon>Atyoidea</taxon>
        <taxon>Atyidae</taxon>
        <taxon>Halocaridina</taxon>
    </lineage>
</organism>